<evidence type="ECO:0000313" key="1">
    <source>
        <dbReference type="EMBL" id="TFD77392.1"/>
    </source>
</evidence>
<gene>
    <name evidence="1" type="ORF">E3T53_11230</name>
</gene>
<reference evidence="1 2" key="1">
    <citation type="submission" date="2019-03" db="EMBL/GenBank/DDBJ databases">
        <title>Genomics of glacier-inhabiting Cryobacterium strains.</title>
        <authorList>
            <person name="Liu Q."/>
            <person name="Xin Y.-H."/>
        </authorList>
    </citation>
    <scope>NUCLEOTIDE SEQUENCE [LARGE SCALE GENOMIC DNA]</scope>
    <source>
        <strain evidence="1 2">CGMCC 1.4292</strain>
    </source>
</reference>
<organism evidence="1 2">
    <name type="scientific">Cryobacterium psychrophilum</name>
    <dbReference type="NCBI Taxonomy" id="41988"/>
    <lineage>
        <taxon>Bacteria</taxon>
        <taxon>Bacillati</taxon>
        <taxon>Actinomycetota</taxon>
        <taxon>Actinomycetes</taxon>
        <taxon>Micrococcales</taxon>
        <taxon>Microbacteriaceae</taxon>
        <taxon>Cryobacterium</taxon>
    </lineage>
</organism>
<dbReference type="AlphaFoldDB" id="A0A4Y8KKN6"/>
<dbReference type="PROSITE" id="PS51257">
    <property type="entry name" value="PROKAR_LIPOPROTEIN"/>
    <property type="match status" value="1"/>
</dbReference>
<dbReference type="Proteomes" id="UP000298218">
    <property type="component" value="Unassembled WGS sequence"/>
</dbReference>
<evidence type="ECO:0008006" key="3">
    <source>
        <dbReference type="Google" id="ProtNLM"/>
    </source>
</evidence>
<proteinExistence type="predicted"/>
<dbReference type="OrthoDB" id="9812120at2"/>
<accession>A0A4Y8KKN6</accession>
<comment type="caution">
    <text evidence="1">The sequence shown here is derived from an EMBL/GenBank/DDBJ whole genome shotgun (WGS) entry which is preliminary data.</text>
</comment>
<dbReference type="RefSeq" id="WP_134173006.1">
    <property type="nucleotide sequence ID" value="NZ_SODI01000001.1"/>
</dbReference>
<dbReference type="EMBL" id="SOHQ01000031">
    <property type="protein sequence ID" value="TFD77392.1"/>
    <property type="molecule type" value="Genomic_DNA"/>
</dbReference>
<evidence type="ECO:0000313" key="2">
    <source>
        <dbReference type="Proteomes" id="UP000298218"/>
    </source>
</evidence>
<name>A0A4Y8KKN6_9MICO</name>
<sequence length="572" mass="59639">MRTLRRSLTLLLVATVAALGGLTGCMAEEEASPPSALQARTALPIAFLTVVADVDPVLNAVAVSGGLYETSEFVVTAPVGNDRAQLLAASAAVDLGVPLLLTPEFGAPTTSVVSAELTRLHASYVVSVGGGGRSVSATTTPSMTRRAEVPRTRLSVPATADAVNAILPNPLRIVRVASAPLALTALAQVDPLAPVLLELPPTSDTAPTPNPSAAESEIILPPISRATALTGGLMLATDDPAQLAGVATARAASVMVTLVPSSRPNPQASAETVTALGAAAPTAVLAVGEPFAAEPSLDYKVRAAASGTQVPGGGQLLFPDRRFVALYGTPSTPVLGVLGEQGVAEAIARAKQMAAAYQPFSDRPVIPMHEIIATVAAADAGGDGNYSNEIPAEKLRPWVEAAGAAGIYVVLDLQPGRTDFLSQAQRYSSLLELPYVGLALDPEWRLGPDQRHLAQIGRVDIDEINAVVGWLAELTNEHALPQKLLVLHQFRPSMLQNRGALDMTHPELALLLHVDGLGGQPDKQATWSTLHRDAPLGVAWGWKNFIDEDRPMLTPEQTMTGVAPTPDLVTYQ</sequence>
<keyword evidence="2" id="KW-1185">Reference proteome</keyword>
<protein>
    <recommendedName>
        <fullName evidence="3">Cell wall-binding repeat-containing protein</fullName>
    </recommendedName>
</protein>